<feature type="domain" description="Response regulatory" evidence="2">
    <location>
        <begin position="5"/>
        <end position="132"/>
    </location>
</feature>
<dbReference type="InterPro" id="IPR011006">
    <property type="entry name" value="CheY-like_superfamily"/>
</dbReference>
<dbReference type="PANTHER" id="PTHR44520:SF2">
    <property type="entry name" value="RESPONSE REGULATOR RCP1"/>
    <property type="match status" value="1"/>
</dbReference>
<dbReference type="Proteomes" id="UP000267268">
    <property type="component" value="Chromosome 1"/>
</dbReference>
<accession>A0A3S9P3E8</accession>
<dbReference type="InterPro" id="IPR052893">
    <property type="entry name" value="TCS_response_regulator"/>
</dbReference>
<dbReference type="SUPFAM" id="SSF52172">
    <property type="entry name" value="CheY-like"/>
    <property type="match status" value="1"/>
</dbReference>
<dbReference type="SMART" id="SM00448">
    <property type="entry name" value="REC"/>
    <property type="match status" value="1"/>
</dbReference>
<organism evidence="3 4">
    <name type="scientific">Flammeovirga pectinis</name>
    <dbReference type="NCBI Taxonomy" id="2494373"/>
    <lineage>
        <taxon>Bacteria</taxon>
        <taxon>Pseudomonadati</taxon>
        <taxon>Bacteroidota</taxon>
        <taxon>Cytophagia</taxon>
        <taxon>Cytophagales</taxon>
        <taxon>Flammeovirgaceae</taxon>
        <taxon>Flammeovirga</taxon>
    </lineage>
</organism>
<dbReference type="Pfam" id="PF00072">
    <property type="entry name" value="Response_reg"/>
    <property type="match status" value="1"/>
</dbReference>
<feature type="modified residue" description="4-aspartylphosphate" evidence="1">
    <location>
        <position position="66"/>
    </location>
</feature>
<dbReference type="KEGG" id="fll:EI427_10815"/>
<dbReference type="EMBL" id="CP034562">
    <property type="protein sequence ID" value="AZQ62711.1"/>
    <property type="molecule type" value="Genomic_DNA"/>
</dbReference>
<evidence type="ECO:0000313" key="4">
    <source>
        <dbReference type="Proteomes" id="UP000267268"/>
    </source>
</evidence>
<dbReference type="GO" id="GO:0000160">
    <property type="term" value="P:phosphorelay signal transduction system"/>
    <property type="evidence" value="ECO:0007669"/>
    <property type="project" value="InterPro"/>
</dbReference>
<evidence type="ECO:0000313" key="3">
    <source>
        <dbReference type="EMBL" id="AZQ62711.1"/>
    </source>
</evidence>
<gene>
    <name evidence="3" type="ORF">EI427_10815</name>
</gene>
<reference evidence="3 4" key="1">
    <citation type="submission" date="2018-12" db="EMBL/GenBank/DDBJ databases">
        <title>Flammeovirga pectinis sp. nov., isolated from the gut of the Korean scallop, Patinopecten yessoensis.</title>
        <authorList>
            <person name="Bae J.-W."/>
            <person name="Jeong Y.-S."/>
            <person name="Kang W."/>
        </authorList>
    </citation>
    <scope>NUCLEOTIDE SEQUENCE [LARGE SCALE GENOMIC DNA]</scope>
    <source>
        <strain evidence="3 4">L12M1</strain>
    </source>
</reference>
<evidence type="ECO:0000259" key="2">
    <source>
        <dbReference type="PROSITE" id="PS50110"/>
    </source>
</evidence>
<dbReference type="OrthoDB" id="1524091at2"/>
<dbReference type="PANTHER" id="PTHR44520">
    <property type="entry name" value="RESPONSE REGULATOR RCP1-RELATED"/>
    <property type="match status" value="1"/>
</dbReference>
<keyword evidence="1" id="KW-0597">Phosphoprotein</keyword>
<keyword evidence="4" id="KW-1185">Reference proteome</keyword>
<dbReference type="Gene3D" id="3.40.50.2300">
    <property type="match status" value="1"/>
</dbReference>
<proteinExistence type="predicted"/>
<dbReference type="PROSITE" id="PS50110">
    <property type="entry name" value="RESPONSE_REGULATORY"/>
    <property type="match status" value="1"/>
</dbReference>
<name>A0A3S9P3E8_9BACT</name>
<protein>
    <submittedName>
        <fullName evidence="3">Response regulator</fullName>
    </submittedName>
</protein>
<evidence type="ECO:0000256" key="1">
    <source>
        <dbReference type="PROSITE-ProRule" id="PRU00169"/>
    </source>
</evidence>
<dbReference type="RefSeq" id="WP_126614478.1">
    <property type="nucleotide sequence ID" value="NZ_CP034562.1"/>
</dbReference>
<dbReference type="InterPro" id="IPR001789">
    <property type="entry name" value="Sig_transdc_resp-reg_receiver"/>
</dbReference>
<dbReference type="AlphaFoldDB" id="A0A3S9P3E8"/>
<sequence length="132" mass="15173">MMKYNILLVDDDEASNIYSEIIIKQTGLIKKLALCRNGEKALEYLLRIEGYLNDPSVFTPDIIFLDINMPIMNGMELLEEIEKHSLPVKVIMLTTSILEEDFNEALKYSFVKGFLNKPLKQEGLNDMIDNLD</sequence>